<evidence type="ECO:0000256" key="1">
    <source>
        <dbReference type="SAM" id="SignalP"/>
    </source>
</evidence>
<organism evidence="2 3">
    <name type="scientific">Halobacteriovorax marinus</name>
    <dbReference type="NCBI Taxonomy" id="97084"/>
    <lineage>
        <taxon>Bacteria</taxon>
        <taxon>Pseudomonadati</taxon>
        <taxon>Bdellovibrionota</taxon>
        <taxon>Bacteriovoracia</taxon>
        <taxon>Bacteriovoracales</taxon>
        <taxon>Halobacteriovoraceae</taxon>
        <taxon>Halobacteriovorax</taxon>
    </lineage>
</organism>
<dbReference type="EMBL" id="MAAO01000008">
    <property type="protein sequence ID" value="OUR95362.1"/>
    <property type="molecule type" value="Genomic_DNA"/>
</dbReference>
<keyword evidence="1" id="KW-0732">Signal</keyword>
<feature type="chain" id="PRO_5013209564" description="Lipoprotein" evidence="1">
    <location>
        <begin position="16"/>
        <end position="148"/>
    </location>
</feature>
<feature type="signal peptide" evidence="1">
    <location>
        <begin position="1"/>
        <end position="15"/>
    </location>
</feature>
<proteinExistence type="predicted"/>
<gene>
    <name evidence="2" type="ORF">A9Q84_16125</name>
</gene>
<sequence length="148" mass="17349">MLILLFSLISLNSFALDCTDFSGSWIGECRNENNAFYSTRTIVQNDCSEISDAGISKKIGKLTLYEGERLIDYSRVIYDYQWMNKTEKKEIVFKKNFVTWMKNHSSYTNAEHIGKLYMSDSENLTLEINIYKKGSLMKQTCQYKRRDQ</sequence>
<dbReference type="Proteomes" id="UP000196531">
    <property type="component" value="Unassembled WGS sequence"/>
</dbReference>
<evidence type="ECO:0008006" key="4">
    <source>
        <dbReference type="Google" id="ProtNLM"/>
    </source>
</evidence>
<name>A0A1Y5FAN3_9BACT</name>
<evidence type="ECO:0000313" key="2">
    <source>
        <dbReference type="EMBL" id="OUR95362.1"/>
    </source>
</evidence>
<protein>
    <recommendedName>
        <fullName evidence="4">Lipoprotein</fullName>
    </recommendedName>
</protein>
<accession>A0A1Y5FAN3</accession>
<reference evidence="3" key="1">
    <citation type="journal article" date="2017" name="Proc. Natl. Acad. Sci. U.S.A.">
        <title>Simulation of Deepwater Horizon oil plume reveals substrate specialization within a complex community of hydrocarbon-degraders.</title>
        <authorList>
            <person name="Hu P."/>
            <person name="Dubinsky E.A."/>
            <person name="Probst A.J."/>
            <person name="Wang J."/>
            <person name="Sieber C.M.K."/>
            <person name="Tom L.M."/>
            <person name="Gardinali P."/>
            <person name="Banfield J.F."/>
            <person name="Atlas R.M."/>
            <person name="Andersen G.L."/>
        </authorList>
    </citation>
    <scope>NUCLEOTIDE SEQUENCE [LARGE SCALE GENOMIC DNA]</scope>
</reference>
<evidence type="ECO:0000313" key="3">
    <source>
        <dbReference type="Proteomes" id="UP000196531"/>
    </source>
</evidence>
<comment type="caution">
    <text evidence="2">The sequence shown here is derived from an EMBL/GenBank/DDBJ whole genome shotgun (WGS) entry which is preliminary data.</text>
</comment>
<dbReference type="AlphaFoldDB" id="A0A1Y5FAN3"/>